<dbReference type="PhylomeDB" id="A0A0G4HN18"/>
<gene>
    <name evidence="1" type="ORF">Cvel_7581</name>
</gene>
<evidence type="ECO:0000313" key="1">
    <source>
        <dbReference type="EMBL" id="CEM45592.1"/>
    </source>
</evidence>
<proteinExistence type="predicted"/>
<reference evidence="1" key="1">
    <citation type="submission" date="2014-11" db="EMBL/GenBank/DDBJ databases">
        <authorList>
            <person name="Otto D Thomas"/>
            <person name="Naeem Raeece"/>
        </authorList>
    </citation>
    <scope>NUCLEOTIDE SEQUENCE</scope>
</reference>
<sequence length="391" mass="44201">MLLRESLRPSGDFGGLEEPSIPLPHFAKADIAVRPIGCSEDLWLPVQVKSRTSHSKNRPGRRRQTWEFQDVSGYSGMSVICISLQKGLQEPPLVWIFPGGYFEYLAPPGKLSICRGGKHDTEERRCSFEQKQSCSRHVGRRLLSLWERAKRGESSQVKLESFATLQTQLGRAHLAEWKMLQKCLELFGSIPEEVETREARCASLPYDLEIRLVDCPQRQWQRLQLKSAFSVNWSDDGPGSSLVTTRKRTGQLTVPYYEDDFDFLLVSSPQNDSAYQEVGSRQMATSPSIEDDTKNRWRFFYLIPMAELVKEGVVSTRQGGQVGVKTFTLDFSRSPLRAKPRNRRSSRLIKWRVDASDSTAAGIESSSLLFSRQSRGFAATTNSDSDSAVHL</sequence>
<dbReference type="VEuPathDB" id="CryptoDB:Cvel_7581"/>
<dbReference type="AlphaFoldDB" id="A0A0G4HN18"/>
<dbReference type="EMBL" id="CDMZ01003228">
    <property type="protein sequence ID" value="CEM45592.1"/>
    <property type="molecule type" value="Genomic_DNA"/>
</dbReference>
<protein>
    <submittedName>
        <fullName evidence="1">Uncharacterized protein</fullName>
    </submittedName>
</protein>
<organism evidence="1">
    <name type="scientific">Chromera velia CCMP2878</name>
    <dbReference type="NCBI Taxonomy" id="1169474"/>
    <lineage>
        <taxon>Eukaryota</taxon>
        <taxon>Sar</taxon>
        <taxon>Alveolata</taxon>
        <taxon>Colpodellida</taxon>
        <taxon>Chromeraceae</taxon>
        <taxon>Chromera</taxon>
    </lineage>
</organism>
<name>A0A0G4HN18_9ALVE</name>
<accession>A0A0G4HN18</accession>